<accession>A0AA88TPH4</accession>
<gene>
    <name evidence="2" type="ORF">Q8A67_012881</name>
</gene>
<reference evidence="2" key="1">
    <citation type="submission" date="2023-08" db="EMBL/GenBank/DDBJ databases">
        <title>Chromosome-level Genome Assembly of mud carp (Cirrhinus molitorella).</title>
        <authorList>
            <person name="Liu H."/>
        </authorList>
    </citation>
    <scope>NUCLEOTIDE SEQUENCE</scope>
    <source>
        <strain evidence="2">Prfri</strain>
        <tissue evidence="2">Muscle</tissue>
    </source>
</reference>
<proteinExistence type="predicted"/>
<dbReference type="Proteomes" id="UP001187343">
    <property type="component" value="Unassembled WGS sequence"/>
</dbReference>
<comment type="caution">
    <text evidence="2">The sequence shown here is derived from an EMBL/GenBank/DDBJ whole genome shotgun (WGS) entry which is preliminary data.</text>
</comment>
<feature type="region of interest" description="Disordered" evidence="1">
    <location>
        <begin position="1"/>
        <end position="74"/>
    </location>
</feature>
<sequence>MGEEHISNTTTDQTTVSDSANEPAESGSSHKTPFTQKQQQKKRMSSYQKTKLEYERIKEERARKREDFLKDKAK</sequence>
<name>A0AA88TPH4_9TELE</name>
<feature type="compositionally biased region" description="Basic and acidic residues" evidence="1">
    <location>
        <begin position="50"/>
        <end position="74"/>
    </location>
</feature>
<protein>
    <submittedName>
        <fullName evidence="2">Uncharacterized protein</fullName>
    </submittedName>
</protein>
<feature type="compositionally biased region" description="Polar residues" evidence="1">
    <location>
        <begin position="7"/>
        <end position="35"/>
    </location>
</feature>
<evidence type="ECO:0000313" key="3">
    <source>
        <dbReference type="Proteomes" id="UP001187343"/>
    </source>
</evidence>
<keyword evidence="3" id="KW-1185">Reference proteome</keyword>
<dbReference type="AlphaFoldDB" id="A0AA88TPH4"/>
<organism evidence="2 3">
    <name type="scientific">Cirrhinus molitorella</name>
    <name type="common">mud carp</name>
    <dbReference type="NCBI Taxonomy" id="172907"/>
    <lineage>
        <taxon>Eukaryota</taxon>
        <taxon>Metazoa</taxon>
        <taxon>Chordata</taxon>
        <taxon>Craniata</taxon>
        <taxon>Vertebrata</taxon>
        <taxon>Euteleostomi</taxon>
        <taxon>Actinopterygii</taxon>
        <taxon>Neopterygii</taxon>
        <taxon>Teleostei</taxon>
        <taxon>Ostariophysi</taxon>
        <taxon>Cypriniformes</taxon>
        <taxon>Cyprinidae</taxon>
        <taxon>Labeoninae</taxon>
        <taxon>Labeonini</taxon>
        <taxon>Cirrhinus</taxon>
    </lineage>
</organism>
<dbReference type="EMBL" id="JAUYZG010000012">
    <property type="protein sequence ID" value="KAK2892893.1"/>
    <property type="molecule type" value="Genomic_DNA"/>
</dbReference>
<evidence type="ECO:0000313" key="2">
    <source>
        <dbReference type="EMBL" id="KAK2892893.1"/>
    </source>
</evidence>
<evidence type="ECO:0000256" key="1">
    <source>
        <dbReference type="SAM" id="MobiDB-lite"/>
    </source>
</evidence>